<dbReference type="Pfam" id="PF00008">
    <property type="entry name" value="EGF"/>
    <property type="match status" value="4"/>
</dbReference>
<evidence type="ECO:0000256" key="2">
    <source>
        <dbReference type="ARBA" id="ARBA00022729"/>
    </source>
</evidence>
<feature type="domain" description="EGF-like" evidence="8">
    <location>
        <begin position="40"/>
        <end position="76"/>
    </location>
</feature>
<dbReference type="GO" id="GO:1901222">
    <property type="term" value="P:regulation of non-canonical NF-kappaB signal transduction"/>
    <property type="evidence" value="ECO:0007669"/>
    <property type="project" value="UniProtKB-ARBA"/>
</dbReference>
<evidence type="ECO:0000259" key="7">
    <source>
        <dbReference type="PROSITE" id="PS50025"/>
    </source>
</evidence>
<dbReference type="Pfam" id="PF02210">
    <property type="entry name" value="Laminin_G_2"/>
    <property type="match status" value="2"/>
</dbReference>
<dbReference type="InterPro" id="IPR001791">
    <property type="entry name" value="Laminin_G"/>
</dbReference>
<keyword evidence="10" id="KW-1185">Reference proteome</keyword>
<feature type="domain" description="EGF-like" evidence="8">
    <location>
        <begin position="411"/>
        <end position="447"/>
    </location>
</feature>
<dbReference type="Pfam" id="PF00054">
    <property type="entry name" value="Laminin_G_1"/>
    <property type="match status" value="1"/>
</dbReference>
<dbReference type="InterPro" id="IPR051830">
    <property type="entry name" value="NOTCH_homolog"/>
</dbReference>
<dbReference type="SUPFAM" id="SSF49899">
    <property type="entry name" value="Concanavalin A-like lectins/glucanases"/>
    <property type="match status" value="3"/>
</dbReference>
<dbReference type="SMART" id="SM00181">
    <property type="entry name" value="EGF"/>
    <property type="match status" value="8"/>
</dbReference>
<keyword evidence="5" id="KW-0325">Glycoprotein</keyword>
<keyword evidence="3" id="KW-0677">Repeat</keyword>
<dbReference type="GO" id="GO:0005509">
    <property type="term" value="F:calcium ion binding"/>
    <property type="evidence" value="ECO:0007669"/>
    <property type="project" value="InterPro"/>
</dbReference>
<dbReference type="Pfam" id="PF12661">
    <property type="entry name" value="hEGF"/>
    <property type="match status" value="1"/>
</dbReference>
<protein>
    <submittedName>
        <fullName evidence="9">Protein eyes shut-like protein</fullName>
    </submittedName>
</protein>
<dbReference type="InterPro" id="IPR000742">
    <property type="entry name" value="EGF"/>
</dbReference>
<feature type="domain" description="EGF-like" evidence="8">
    <location>
        <begin position="951"/>
        <end position="988"/>
    </location>
</feature>
<comment type="caution">
    <text evidence="6">Lacks conserved residue(s) required for the propagation of feature annotation.</text>
</comment>
<feature type="domain" description="EGF-like" evidence="8">
    <location>
        <begin position="119"/>
        <end position="156"/>
    </location>
</feature>
<evidence type="ECO:0000256" key="5">
    <source>
        <dbReference type="ARBA" id="ARBA00023180"/>
    </source>
</evidence>
<dbReference type="FunFam" id="2.10.25.10:FF:000373">
    <property type="entry name" value="sushi, nidogen and EGF-like domain-containing protein 1"/>
    <property type="match status" value="1"/>
</dbReference>
<feature type="disulfide bond" evidence="6">
    <location>
        <begin position="712"/>
        <end position="721"/>
    </location>
</feature>
<dbReference type="CDD" id="cd00054">
    <property type="entry name" value="EGF_CA"/>
    <property type="match status" value="6"/>
</dbReference>
<dbReference type="PROSITE" id="PS01186">
    <property type="entry name" value="EGF_2"/>
    <property type="match status" value="3"/>
</dbReference>
<feature type="domain" description="Laminin G" evidence="7">
    <location>
        <begin position="495"/>
        <end position="685"/>
    </location>
</feature>
<dbReference type="InterPro" id="IPR000152">
    <property type="entry name" value="EGF-type_Asp/Asn_hydroxyl_site"/>
</dbReference>
<dbReference type="FunFam" id="2.60.120.200:FF:000210">
    <property type="entry name" value="Protein eyes shut homolog"/>
    <property type="match status" value="1"/>
</dbReference>
<dbReference type="FunFam" id="2.10.25.10:FF:000747">
    <property type="entry name" value="Protein eyes shut homolog"/>
    <property type="match status" value="1"/>
</dbReference>
<dbReference type="STRING" id="240159.A0A4U5VBL0"/>
<dbReference type="SUPFAM" id="SSF57196">
    <property type="entry name" value="EGF/Laminin"/>
    <property type="match status" value="5"/>
</dbReference>
<gene>
    <name evidence="9" type="ORF">D9C73_019885</name>
</gene>
<feature type="domain" description="Laminin G" evidence="7">
    <location>
        <begin position="224"/>
        <end position="415"/>
    </location>
</feature>
<dbReference type="Pfam" id="PF07645">
    <property type="entry name" value="EGF_CA"/>
    <property type="match status" value="1"/>
</dbReference>
<feature type="disulfide bond" evidence="6">
    <location>
        <begin position="474"/>
        <end position="483"/>
    </location>
</feature>
<keyword evidence="1 6" id="KW-0245">EGF-like domain</keyword>
<dbReference type="GO" id="GO:0016020">
    <property type="term" value="C:membrane"/>
    <property type="evidence" value="ECO:0007669"/>
    <property type="project" value="UniProtKB-ARBA"/>
</dbReference>
<feature type="disulfide bond" evidence="6">
    <location>
        <begin position="437"/>
        <end position="446"/>
    </location>
</feature>
<dbReference type="PROSITE" id="PS00022">
    <property type="entry name" value="EGF_1"/>
    <property type="match status" value="7"/>
</dbReference>
<dbReference type="InterPro" id="IPR013320">
    <property type="entry name" value="ConA-like_dom_sf"/>
</dbReference>
<sequence length="1000" mass="108837">MFHFPLNEEPQQGVPNLIEEQPENGCDCKNGFSGLHCEEDINECASSPCHNTGVCQDLVNEFRCICPPGYFGTLCDLDVNECEVSPCLHEGICINTPGGFKCVCRPGYSGWTGLHCEDDINECLPQPCNQGICIQNDPGYGYTCFCRPGFVGRNCEHNYDDCLLNPCPEAFSCVDGVNKVSCLPPVTDDVPLATVVKNITRGSTPRVPTPTLKPAPTAEQSTDASYVHYFGNSYLEFGGIDLSPLNNITVRFQTQAAYGTLLYMDQEPANSDFFFMKLFIKDGILQYAFCCNEEDVVTRIRTFVRVDDGEVHIVNIRYNLPFGKQGGSCMIEIAADNGTAQRLEEFVSQPMSEGTFGPIFLGDVSSHWEMHDGSAKRARRFIGCIRELRVNSKEIFLVGEAVRGRNIKNCDPPVCQHLPCRNGGTCVSDAEDWFCECPALYTGRLCQFHACERNPCGHGATCIPKSPLEAVCLCPYGRQGLLCEESIDITRARFSGSDEFGYTSFAAYSSIPSLGFFYEFKLKFTLANNSSAVKDNLMLFAGHKGQGNDGDDFFVLGLRNGRVVHRFNLGSGIAVIVSDRLNHRINIHTVTFGRSKKTGWLKVDGQRNRTGSSPGPLVGLNVFNQLFVGGYNEYTPELLPLGSRFRDGFQGCIFDLQFSTRRDGKFQVLGQPAGHPAYGRSVGQCGVSPCVHVQCRNGGTCVDSGSSVYCQCPLRWKGALCSETVSVCDVEHSPPPLCAHGSTCIPLPNGYTCQCPLGTAGLYCEKAVTISDPFFSGNQSSWMSFPHTSVRHRTVLQLQFQPLSPDGILVYIAQHLSAGAGDFLCLSLTSGFVQLRFNLGDGIHILKSVERVDLSGRTWHTVKAGRFGHQGFLSLDDQEVRENGTEGMATLDVATDIFVGGVSTLSFVSTDATEGEPMGFTGGLRELIVNGEEFELTETGAISGANVGDWDGTACGYKVCQNGGRCLAAGTNSFICVCLPSWTGSVCNQSDGEGGTVTRK</sequence>
<name>A0A4U5VBL0_COLLU</name>
<dbReference type="InterPro" id="IPR049883">
    <property type="entry name" value="NOTCH1_EGF-like"/>
</dbReference>
<feature type="domain" description="EGF-like" evidence="8">
    <location>
        <begin position="78"/>
        <end position="117"/>
    </location>
</feature>
<dbReference type="PANTHER" id="PTHR24033:SF224">
    <property type="entry name" value="C-TYPE LECTIN"/>
    <property type="match status" value="1"/>
</dbReference>
<reference evidence="9 10" key="1">
    <citation type="submission" date="2019-01" db="EMBL/GenBank/DDBJ databases">
        <title>Genome Assembly of Collichthys lucidus.</title>
        <authorList>
            <person name="Cai M."/>
            <person name="Xiao S."/>
        </authorList>
    </citation>
    <scope>NUCLEOTIDE SEQUENCE [LARGE SCALE GENOMIC DNA]</scope>
    <source>
        <strain evidence="9">JT15FE1705JMU</strain>
        <tissue evidence="9">Muscle</tissue>
    </source>
</reference>
<feature type="disulfide bond" evidence="6">
    <location>
        <begin position="66"/>
        <end position="75"/>
    </location>
</feature>
<dbReference type="PROSITE" id="PS01187">
    <property type="entry name" value="EGF_CA"/>
    <property type="match status" value="2"/>
</dbReference>
<dbReference type="SMART" id="SM00179">
    <property type="entry name" value="EGF_CA"/>
    <property type="match status" value="7"/>
</dbReference>
<feature type="disulfide bond" evidence="6">
    <location>
        <begin position="146"/>
        <end position="155"/>
    </location>
</feature>
<dbReference type="SMART" id="SM00282">
    <property type="entry name" value="LamG"/>
    <property type="match status" value="3"/>
</dbReference>
<dbReference type="GO" id="GO:0060218">
    <property type="term" value="P:hematopoietic stem cell differentiation"/>
    <property type="evidence" value="ECO:0007669"/>
    <property type="project" value="UniProtKB-ARBA"/>
</dbReference>
<keyword evidence="2" id="KW-0732">Signal</keyword>
<dbReference type="PANTHER" id="PTHR24033">
    <property type="entry name" value="EGF-LIKE DOMAIN-CONTAINING PROTEIN"/>
    <property type="match status" value="1"/>
</dbReference>
<feature type="disulfide bond" evidence="6">
    <location>
        <begin position="978"/>
        <end position="987"/>
    </location>
</feature>
<feature type="domain" description="Laminin G" evidence="7">
    <location>
        <begin position="772"/>
        <end position="955"/>
    </location>
</feature>
<dbReference type="FunFam" id="2.60.120.200:FF:000190">
    <property type="entry name" value="Protein eyes shut homolog"/>
    <property type="match status" value="1"/>
</dbReference>
<feature type="domain" description="EGF-like" evidence="8">
    <location>
        <begin position="448"/>
        <end position="484"/>
    </location>
</feature>
<dbReference type="CDD" id="cd00110">
    <property type="entry name" value="LamG"/>
    <property type="match status" value="3"/>
</dbReference>
<evidence type="ECO:0000256" key="1">
    <source>
        <dbReference type="ARBA" id="ARBA00022536"/>
    </source>
</evidence>
<dbReference type="PROSITE" id="PS50026">
    <property type="entry name" value="EGF_3"/>
    <property type="match status" value="8"/>
</dbReference>
<feature type="disulfide bond" evidence="6">
    <location>
        <begin position="123"/>
        <end position="133"/>
    </location>
</feature>
<dbReference type="AlphaFoldDB" id="A0A4U5VBL0"/>
<organism evidence="9 10">
    <name type="scientific">Collichthys lucidus</name>
    <name type="common">Big head croaker</name>
    <name type="synonym">Sciaena lucida</name>
    <dbReference type="NCBI Taxonomy" id="240159"/>
    <lineage>
        <taxon>Eukaryota</taxon>
        <taxon>Metazoa</taxon>
        <taxon>Chordata</taxon>
        <taxon>Craniata</taxon>
        <taxon>Vertebrata</taxon>
        <taxon>Euteleostomi</taxon>
        <taxon>Actinopterygii</taxon>
        <taxon>Neopterygii</taxon>
        <taxon>Teleostei</taxon>
        <taxon>Neoteleostei</taxon>
        <taxon>Acanthomorphata</taxon>
        <taxon>Eupercaria</taxon>
        <taxon>Sciaenidae</taxon>
        <taxon>Collichthys</taxon>
    </lineage>
</organism>
<evidence type="ECO:0000256" key="4">
    <source>
        <dbReference type="ARBA" id="ARBA00023157"/>
    </source>
</evidence>
<evidence type="ECO:0000259" key="8">
    <source>
        <dbReference type="PROSITE" id="PS50026"/>
    </source>
</evidence>
<dbReference type="GO" id="GO:0045597">
    <property type="term" value="P:positive regulation of cell differentiation"/>
    <property type="evidence" value="ECO:0007669"/>
    <property type="project" value="UniProtKB-ARBA"/>
</dbReference>
<dbReference type="PROSITE" id="PS00010">
    <property type="entry name" value="ASX_HYDROXYL"/>
    <property type="match status" value="2"/>
</dbReference>
<keyword evidence="4 6" id="KW-1015">Disulfide bond</keyword>
<feature type="disulfide bond" evidence="6">
    <location>
        <begin position="755"/>
        <end position="764"/>
    </location>
</feature>
<evidence type="ECO:0000313" key="10">
    <source>
        <dbReference type="Proteomes" id="UP000298787"/>
    </source>
</evidence>
<dbReference type="FunFam" id="2.10.25.10:FF:000472">
    <property type="entry name" value="Uncharacterized protein, isoform A"/>
    <property type="match status" value="1"/>
</dbReference>
<accession>A0A4U5VBL0</accession>
<dbReference type="PROSITE" id="PS50025">
    <property type="entry name" value="LAM_G_DOMAIN"/>
    <property type="match status" value="3"/>
</dbReference>
<dbReference type="Proteomes" id="UP000298787">
    <property type="component" value="Chromosome 17"/>
</dbReference>
<dbReference type="FunFam" id="2.10.25.10:FF:000012">
    <property type="entry name" value="Delta-like protein"/>
    <property type="match status" value="1"/>
</dbReference>
<feature type="domain" description="EGF-like" evidence="8">
    <location>
        <begin position="686"/>
        <end position="722"/>
    </location>
</feature>
<dbReference type="FunFam" id="2.10.25.10:FF:000920">
    <property type="entry name" value="protein eyes shut homolog"/>
    <property type="match status" value="1"/>
</dbReference>
<dbReference type="InterPro" id="IPR013032">
    <property type="entry name" value="EGF-like_CS"/>
</dbReference>
<dbReference type="Gene3D" id="2.60.120.200">
    <property type="match status" value="3"/>
</dbReference>
<proteinExistence type="predicted"/>
<dbReference type="FunFam" id="2.10.25.10:FF:000591">
    <property type="entry name" value="Protein eyes shut homolog"/>
    <property type="match status" value="1"/>
</dbReference>
<feature type="domain" description="EGF-like" evidence="8">
    <location>
        <begin position="729"/>
        <end position="765"/>
    </location>
</feature>
<dbReference type="Gene3D" id="2.10.25.10">
    <property type="entry name" value="Laminin"/>
    <property type="match status" value="8"/>
</dbReference>
<evidence type="ECO:0000256" key="6">
    <source>
        <dbReference type="PROSITE-ProRule" id="PRU00076"/>
    </source>
</evidence>
<dbReference type="InterPro" id="IPR018097">
    <property type="entry name" value="EGF_Ca-bd_CS"/>
</dbReference>
<dbReference type="FunFam" id="2.10.25.10:FF:000066">
    <property type="entry name" value="FAT atypical cadherin 4"/>
    <property type="match status" value="1"/>
</dbReference>
<evidence type="ECO:0000256" key="3">
    <source>
        <dbReference type="ARBA" id="ARBA00022737"/>
    </source>
</evidence>
<dbReference type="InterPro" id="IPR001881">
    <property type="entry name" value="EGF-like_Ca-bd_dom"/>
</dbReference>
<dbReference type="EMBL" id="CM014094">
    <property type="protein sequence ID" value="TKS85457.1"/>
    <property type="molecule type" value="Genomic_DNA"/>
</dbReference>
<evidence type="ECO:0000313" key="9">
    <source>
        <dbReference type="EMBL" id="TKS85457.1"/>
    </source>
</evidence>